<dbReference type="InterPro" id="IPR050319">
    <property type="entry name" value="ABC_transp_ATP-bind"/>
</dbReference>
<feature type="domain" description="ABC transporter" evidence="6">
    <location>
        <begin position="26"/>
        <end position="55"/>
    </location>
</feature>
<organism evidence="8 9">
    <name type="scientific">Streptococcus thermophilus</name>
    <dbReference type="NCBI Taxonomy" id="1308"/>
    <lineage>
        <taxon>Bacteria</taxon>
        <taxon>Bacillati</taxon>
        <taxon>Bacillota</taxon>
        <taxon>Bacilli</taxon>
        <taxon>Lactobacillales</taxon>
        <taxon>Streptococcaceae</taxon>
        <taxon>Streptococcus</taxon>
    </lineage>
</organism>
<feature type="domain" description="Oligopeptide/dipeptide ABC transporter C-terminal" evidence="7">
    <location>
        <begin position="107"/>
        <end position="145"/>
    </location>
</feature>
<dbReference type="Pfam" id="PF08352">
    <property type="entry name" value="oligo_HPY"/>
    <property type="match status" value="1"/>
</dbReference>
<dbReference type="AlphaFoldDB" id="A0AAU9HAQ6"/>
<evidence type="ECO:0000256" key="2">
    <source>
        <dbReference type="ARBA" id="ARBA00005417"/>
    </source>
</evidence>
<dbReference type="GO" id="GO:0005524">
    <property type="term" value="F:ATP binding"/>
    <property type="evidence" value="ECO:0007669"/>
    <property type="project" value="UniProtKB-KW"/>
</dbReference>
<evidence type="ECO:0000259" key="6">
    <source>
        <dbReference type="Pfam" id="PF00005"/>
    </source>
</evidence>
<dbReference type="GO" id="GO:0016887">
    <property type="term" value="F:ATP hydrolysis activity"/>
    <property type="evidence" value="ECO:0007669"/>
    <property type="project" value="InterPro"/>
</dbReference>
<dbReference type="SUPFAM" id="SSF52540">
    <property type="entry name" value="P-loop containing nucleoside triphosphate hydrolases"/>
    <property type="match status" value="1"/>
</dbReference>
<name>A0AAU9HAQ6_STRTR</name>
<dbReference type="Proteomes" id="UP000509120">
    <property type="component" value="Chromosome"/>
</dbReference>
<reference evidence="8 9" key="1">
    <citation type="submission" date="2020-06" db="EMBL/GenBank/DDBJ databases">
        <authorList>
            <person name="Chuat V."/>
        </authorList>
    </citation>
    <scope>NUCLEOTIDE SEQUENCE [LARGE SCALE GENOMIC DNA]</scope>
    <source>
        <strain evidence="8">STH_CIRM_1046</strain>
    </source>
</reference>
<dbReference type="GO" id="GO:0015833">
    <property type="term" value="P:peptide transport"/>
    <property type="evidence" value="ECO:0007669"/>
    <property type="project" value="InterPro"/>
</dbReference>
<evidence type="ECO:0000313" key="9">
    <source>
        <dbReference type="Proteomes" id="UP000509120"/>
    </source>
</evidence>
<comment type="subcellular location">
    <subcellularLocation>
        <location evidence="1">Cell membrane</location>
        <topology evidence="1">Peripheral membrane protein</topology>
    </subcellularLocation>
</comment>
<evidence type="ECO:0000259" key="7">
    <source>
        <dbReference type="Pfam" id="PF08352"/>
    </source>
</evidence>
<dbReference type="PANTHER" id="PTHR43776:SF7">
    <property type="entry name" value="D,D-DIPEPTIDE TRANSPORT ATP-BINDING PROTEIN DDPF-RELATED"/>
    <property type="match status" value="1"/>
</dbReference>
<evidence type="ECO:0000256" key="3">
    <source>
        <dbReference type="ARBA" id="ARBA00022448"/>
    </source>
</evidence>
<dbReference type="InterPro" id="IPR003439">
    <property type="entry name" value="ABC_transporter-like_ATP-bd"/>
</dbReference>
<dbReference type="Pfam" id="PF00005">
    <property type="entry name" value="ABC_tran"/>
    <property type="match status" value="1"/>
</dbReference>
<dbReference type="InterPro" id="IPR013563">
    <property type="entry name" value="Oligopep_ABC_C"/>
</dbReference>
<evidence type="ECO:0000313" key="8">
    <source>
        <dbReference type="EMBL" id="CAD0156581.1"/>
    </source>
</evidence>
<keyword evidence="5 8" id="KW-0067">ATP-binding</keyword>
<dbReference type="Gene3D" id="3.40.50.300">
    <property type="entry name" value="P-loop containing nucleotide triphosphate hydrolases"/>
    <property type="match status" value="1"/>
</dbReference>
<accession>A0AAU9HAQ6</accession>
<evidence type="ECO:0000256" key="1">
    <source>
        <dbReference type="ARBA" id="ARBA00004202"/>
    </source>
</evidence>
<keyword evidence="3" id="KW-0813">Transport</keyword>
<keyword evidence="4" id="KW-0547">Nucleotide-binding</keyword>
<protein>
    <submittedName>
        <fullName evidence="8">Oligopeptide transport ATP-binding protein oppF (TC 3.A.1.5.1)</fullName>
    </submittedName>
</protein>
<proteinExistence type="inferred from homology"/>
<comment type="similarity">
    <text evidence="2">Belongs to the ABC transporter superfamily.</text>
</comment>
<gene>
    <name evidence="8" type="ORF">STHERMO_1533</name>
</gene>
<evidence type="ECO:0000256" key="4">
    <source>
        <dbReference type="ARBA" id="ARBA00022741"/>
    </source>
</evidence>
<dbReference type="InterPro" id="IPR027417">
    <property type="entry name" value="P-loop_NTPase"/>
</dbReference>
<dbReference type="EMBL" id="LR822030">
    <property type="protein sequence ID" value="CAD0156581.1"/>
    <property type="molecule type" value="Genomic_DNA"/>
</dbReference>
<evidence type="ECO:0000256" key="5">
    <source>
        <dbReference type="ARBA" id="ARBA00022840"/>
    </source>
</evidence>
<sequence length="162" mass="18281">MVRLDWIIIGWKIQEIGVGPRSGIIHSLSGGQRQRIGIARSLVMQPDLVIADEPISALDVSVRAQVLNLLKKFQKELGLTYLFIAHDLSVVRFISDRIAVIYKGTIVEVAETEELYNNPIHPYTKSLLSAVPIPDPILERKKVLKVYDPNQHDYSVDKPEMV</sequence>
<dbReference type="GO" id="GO:0005886">
    <property type="term" value="C:plasma membrane"/>
    <property type="evidence" value="ECO:0007669"/>
    <property type="project" value="UniProtKB-SubCell"/>
</dbReference>
<dbReference type="PANTHER" id="PTHR43776">
    <property type="entry name" value="TRANSPORT ATP-BINDING PROTEIN"/>
    <property type="match status" value="1"/>
</dbReference>